<evidence type="ECO:0000256" key="1">
    <source>
        <dbReference type="SAM" id="Phobius"/>
    </source>
</evidence>
<protein>
    <submittedName>
        <fullName evidence="2">Uncharacterized protein</fullName>
    </submittedName>
</protein>
<accession>G7V9M3</accession>
<evidence type="ECO:0000313" key="2">
    <source>
        <dbReference type="EMBL" id="AER66573.1"/>
    </source>
</evidence>
<dbReference type="Proteomes" id="UP000005868">
    <property type="component" value="Chromosome"/>
</dbReference>
<name>G7V9M3_THELD</name>
<proteinExistence type="predicted"/>
<keyword evidence="1" id="KW-0812">Transmembrane</keyword>
<dbReference type="EMBL" id="CP003096">
    <property type="protein sequence ID" value="AER66573.1"/>
    <property type="molecule type" value="Genomic_DNA"/>
</dbReference>
<organism evidence="2 3">
    <name type="scientific">Thermovirga lienii (strain ATCC BAA-1197 / DSM 17291 / Cas60314)</name>
    <dbReference type="NCBI Taxonomy" id="580340"/>
    <lineage>
        <taxon>Bacteria</taxon>
        <taxon>Thermotogati</taxon>
        <taxon>Synergistota</taxon>
        <taxon>Synergistia</taxon>
        <taxon>Synergistales</taxon>
        <taxon>Thermovirgaceae</taxon>
        <taxon>Thermovirga</taxon>
    </lineage>
</organism>
<keyword evidence="1" id="KW-0472">Membrane</keyword>
<keyword evidence="3" id="KW-1185">Reference proteome</keyword>
<reference evidence="2 3" key="2">
    <citation type="journal article" date="2012" name="Stand. Genomic Sci.">
        <title>Genome sequence of the moderately thermophilic, amino-acid-degrading and sulfur-reducing bacterium Thermovirga lienii type strain (Cas60314(T)).</title>
        <authorList>
            <person name="Goker M."/>
            <person name="Saunders E."/>
            <person name="Lapidus A."/>
            <person name="Nolan M."/>
            <person name="Lucas S."/>
            <person name="Hammon N."/>
            <person name="Deshpande S."/>
            <person name="Cheng J.F."/>
            <person name="Han C."/>
            <person name="Tapia R."/>
            <person name="Goodwin L.A."/>
            <person name="Pitluck S."/>
            <person name="Liolios K."/>
            <person name="Mavromatis K."/>
            <person name="Pagani I."/>
            <person name="Ivanova N."/>
            <person name="Mikhailova N."/>
            <person name="Pati A."/>
            <person name="Chen A."/>
            <person name="Palaniappan K."/>
            <person name="Land M."/>
            <person name="Chang Y.J."/>
            <person name="Jeffries C.D."/>
            <person name="Brambilla E.M."/>
            <person name="Rohde M."/>
            <person name="Spring S."/>
            <person name="Detter J.C."/>
            <person name="Woyke T."/>
            <person name="Bristow J."/>
            <person name="Eisen J.A."/>
            <person name="Markowitz V."/>
            <person name="Hugenholtz P."/>
            <person name="Kyrpides N.C."/>
            <person name="Klenk H.P."/>
        </authorList>
    </citation>
    <scope>NUCLEOTIDE SEQUENCE [LARGE SCALE GENOMIC DNA]</scope>
    <source>
        <strain evidence="3">ATCC BAA-1197 / DSM 17291 / Cas60314</strain>
    </source>
</reference>
<reference evidence="3" key="1">
    <citation type="submission" date="2011-10" db="EMBL/GenBank/DDBJ databases">
        <title>The complete genome of chromosome of Thermovirga lienii DSM 17291.</title>
        <authorList>
            <consortium name="US DOE Joint Genome Institute (JGI-PGF)"/>
            <person name="Lucas S."/>
            <person name="Copeland A."/>
            <person name="Lapidus A."/>
            <person name="Glavina del Rio T."/>
            <person name="Dalin E."/>
            <person name="Tice H."/>
            <person name="Bruce D."/>
            <person name="Goodwin L."/>
            <person name="Pitluck S."/>
            <person name="Peters L."/>
            <person name="Mikhailova N."/>
            <person name="Saunders E."/>
            <person name="Kyrpides N."/>
            <person name="Mavromatis K."/>
            <person name="Ivanova N."/>
            <person name="Last F.I."/>
            <person name="Brettin T."/>
            <person name="Detter J.C."/>
            <person name="Han C."/>
            <person name="Larimer F."/>
            <person name="Land M."/>
            <person name="Hauser L."/>
            <person name="Markowitz V."/>
            <person name="Cheng J.-F."/>
            <person name="Hugenholtz P."/>
            <person name="Woyke T."/>
            <person name="Wu D."/>
            <person name="Spring S."/>
            <person name="Schroeder M."/>
            <person name="Brambilla E.-M."/>
            <person name="Klenk H.-P."/>
            <person name="Eisen J.A."/>
        </authorList>
    </citation>
    <scope>NUCLEOTIDE SEQUENCE [LARGE SCALE GENOMIC DNA]</scope>
    <source>
        <strain evidence="3">ATCC BAA-1197 / DSM 17291 / Cas60314</strain>
    </source>
</reference>
<keyword evidence="1" id="KW-1133">Transmembrane helix</keyword>
<dbReference type="KEGG" id="tli:Tlie_0840"/>
<gene>
    <name evidence="2" type="ordered locus">Tlie_0840</name>
</gene>
<dbReference type="HOGENOM" id="CLU_192155_0_0_0"/>
<sequence>MRLIVLILSIATLVFFGHGIAGLWGYIVGRPDPFRIVWGLSGGFACAIGAVYLWHRYIALFLQDKDKEINPKDH</sequence>
<dbReference type="eggNOG" id="ENOG5033CQ2">
    <property type="taxonomic scope" value="Bacteria"/>
</dbReference>
<feature type="transmembrane region" description="Helical" evidence="1">
    <location>
        <begin position="35"/>
        <end position="55"/>
    </location>
</feature>
<dbReference type="AlphaFoldDB" id="G7V9M3"/>
<evidence type="ECO:0000313" key="3">
    <source>
        <dbReference type="Proteomes" id="UP000005868"/>
    </source>
</evidence>
<dbReference type="OrthoDB" id="9954465at2"/>